<keyword evidence="2" id="KW-0238">DNA-binding</keyword>
<dbReference type="InterPro" id="IPR036388">
    <property type="entry name" value="WH-like_DNA-bd_sf"/>
</dbReference>
<proteinExistence type="predicted"/>
<dbReference type="PROSITE" id="PS50987">
    <property type="entry name" value="HTH_ARSR_2"/>
    <property type="match status" value="1"/>
</dbReference>
<dbReference type="AlphaFoldDB" id="W7CXH5"/>
<gene>
    <name evidence="5" type="ORF">BCAMP_09535</name>
</gene>
<dbReference type="InterPro" id="IPR036390">
    <property type="entry name" value="WH_DNA-bd_sf"/>
</dbReference>
<dbReference type="SUPFAM" id="SSF46785">
    <property type="entry name" value="Winged helix' DNA-binding domain"/>
    <property type="match status" value="1"/>
</dbReference>
<evidence type="ECO:0000313" key="6">
    <source>
        <dbReference type="Proteomes" id="UP000019243"/>
    </source>
</evidence>
<keyword evidence="1" id="KW-0805">Transcription regulation</keyword>
<dbReference type="NCBIfam" id="NF033788">
    <property type="entry name" value="HTH_metalloreg"/>
    <property type="match status" value="1"/>
</dbReference>
<dbReference type="EMBL" id="AODH01000039">
    <property type="protein sequence ID" value="EUJ37738.1"/>
    <property type="molecule type" value="Genomic_DNA"/>
</dbReference>
<dbReference type="CDD" id="cd00090">
    <property type="entry name" value="HTH_ARSR"/>
    <property type="match status" value="1"/>
</dbReference>
<dbReference type="PRINTS" id="PR00778">
    <property type="entry name" value="HTHARSR"/>
</dbReference>
<evidence type="ECO:0000259" key="4">
    <source>
        <dbReference type="PROSITE" id="PS50987"/>
    </source>
</evidence>
<dbReference type="OrthoDB" id="9794330at2"/>
<protein>
    <submittedName>
        <fullName evidence="5">ArsR family transcriptional regulator</fullName>
    </submittedName>
</protein>
<dbReference type="GO" id="GO:0003700">
    <property type="term" value="F:DNA-binding transcription factor activity"/>
    <property type="evidence" value="ECO:0007669"/>
    <property type="project" value="InterPro"/>
</dbReference>
<keyword evidence="6" id="KW-1185">Reference proteome</keyword>
<evidence type="ECO:0000256" key="1">
    <source>
        <dbReference type="ARBA" id="ARBA00023015"/>
    </source>
</evidence>
<name>W7CXH5_9LIST</name>
<dbReference type="InterPro" id="IPR001845">
    <property type="entry name" value="HTH_ArsR_DNA-bd_dom"/>
</dbReference>
<dbReference type="PANTHER" id="PTHR43132">
    <property type="entry name" value="ARSENICAL RESISTANCE OPERON REPRESSOR ARSR-RELATED"/>
    <property type="match status" value="1"/>
</dbReference>
<accession>W7CXH5</accession>
<dbReference type="InterPro" id="IPR011991">
    <property type="entry name" value="ArsR-like_HTH"/>
</dbReference>
<dbReference type="Proteomes" id="UP000019243">
    <property type="component" value="Unassembled WGS sequence"/>
</dbReference>
<dbReference type="PANTHER" id="PTHR43132:SF6">
    <property type="entry name" value="HTH-TYPE TRANSCRIPTIONAL REPRESSOR CZRA"/>
    <property type="match status" value="1"/>
</dbReference>
<sequence>MTRERLTETTVEQVTGLYKALSDPTRLKILLEIAAGEIAVNEIAAAIEAKQSTVSHQLRVLKQAKLVKTRREGTTIYYTLDDPHVMMILKQTIAHVTH</sequence>
<feature type="domain" description="HTH arsR-type" evidence="4">
    <location>
        <begin position="6"/>
        <end position="98"/>
    </location>
</feature>
<dbReference type="STRING" id="1265861.BCAMP_09535"/>
<dbReference type="SMART" id="SM00418">
    <property type="entry name" value="HTH_ARSR"/>
    <property type="match status" value="1"/>
</dbReference>
<reference evidence="5 6" key="1">
    <citation type="submission" date="2012-12" db="EMBL/GenBank/DDBJ databases">
        <title>Novel taxa of Listeriaceae from agricultural environments in the United States.</title>
        <authorList>
            <person name="den Bakker H.C."/>
            <person name="Allred A."/>
            <person name="Warchocki S."/>
            <person name="Wright E.M."/>
            <person name="Burrell A."/>
            <person name="Nightingale K.K."/>
            <person name="Kephart D."/>
            <person name="Wiedmann M."/>
        </authorList>
    </citation>
    <scope>NUCLEOTIDE SEQUENCE [LARGE SCALE GENOMIC DNA]</scope>
    <source>
        <strain evidence="5 6">FSL F6-1037</strain>
    </source>
</reference>
<evidence type="ECO:0000313" key="5">
    <source>
        <dbReference type="EMBL" id="EUJ37738.1"/>
    </source>
</evidence>
<dbReference type="RefSeq" id="WP_035315064.1">
    <property type="nucleotide sequence ID" value="NZ_AODH01000039.1"/>
</dbReference>
<evidence type="ECO:0000256" key="2">
    <source>
        <dbReference type="ARBA" id="ARBA00023125"/>
    </source>
</evidence>
<dbReference type="Gene3D" id="1.10.10.10">
    <property type="entry name" value="Winged helix-like DNA-binding domain superfamily/Winged helix DNA-binding domain"/>
    <property type="match status" value="1"/>
</dbReference>
<keyword evidence="3" id="KW-0804">Transcription</keyword>
<comment type="caution">
    <text evidence="5">The sequence shown here is derived from an EMBL/GenBank/DDBJ whole genome shotgun (WGS) entry which is preliminary data.</text>
</comment>
<dbReference type="Pfam" id="PF01022">
    <property type="entry name" value="HTH_5"/>
    <property type="match status" value="1"/>
</dbReference>
<dbReference type="PATRIC" id="fig|1265861.3.peg.1867"/>
<dbReference type="GO" id="GO:0003677">
    <property type="term" value="F:DNA binding"/>
    <property type="evidence" value="ECO:0007669"/>
    <property type="project" value="UniProtKB-KW"/>
</dbReference>
<dbReference type="InterPro" id="IPR051011">
    <property type="entry name" value="Metal_resp_trans_reg"/>
</dbReference>
<organism evidence="5 6">
    <name type="scientific">Brochothrix campestris FSL F6-1037</name>
    <dbReference type="NCBI Taxonomy" id="1265861"/>
    <lineage>
        <taxon>Bacteria</taxon>
        <taxon>Bacillati</taxon>
        <taxon>Bacillota</taxon>
        <taxon>Bacilli</taxon>
        <taxon>Bacillales</taxon>
        <taxon>Listeriaceae</taxon>
        <taxon>Brochothrix</taxon>
    </lineage>
</organism>
<evidence type="ECO:0000256" key="3">
    <source>
        <dbReference type="ARBA" id="ARBA00023163"/>
    </source>
</evidence>